<dbReference type="InParanoid" id="J9D510"/>
<feature type="domain" description="CSD" evidence="1">
    <location>
        <begin position="7"/>
        <end position="76"/>
    </location>
</feature>
<dbReference type="OrthoDB" id="422005at2759"/>
<reference evidence="3" key="2">
    <citation type="submission" date="2015-07" db="EMBL/GenBank/DDBJ databases">
        <title>Contrasting host-pathogen interactions and genome evolution in two generalist and specialist microsporidian pathogens of mosquitoes.</title>
        <authorList>
            <consortium name="The Broad Institute Genomics Platform"/>
            <consortium name="The Broad Institute Genome Sequencing Center for Infectious Disease"/>
            <person name="Cuomo C.A."/>
            <person name="Sanscrainte N.D."/>
            <person name="Goldberg J.M."/>
            <person name="Heiman D."/>
            <person name="Young S."/>
            <person name="Zeng Q."/>
            <person name="Becnel J.J."/>
            <person name="Birren B.W."/>
        </authorList>
    </citation>
    <scope>NUCLEOTIDE SEQUENCE [LARGE SCALE GENOMIC DNA]</scope>
    <source>
        <strain evidence="3">USNM 41457</strain>
    </source>
</reference>
<sequence length="132" mass="15483">MEIERNKYKGTIKFFSYRRGYGFIIPDDRRITEDVFFHFSAISDVPGMVVYLIPDEKVEFDLLKGPRGYLAKNLTSNHKVTSDDVPNNNNNISCANKKVGTIYHHYYCSFKKIMNNLIEDQIKKIQNHENKE</sequence>
<evidence type="ECO:0000313" key="2">
    <source>
        <dbReference type="EMBL" id="EJW02901.1"/>
    </source>
</evidence>
<dbReference type="AlphaFoldDB" id="J9D510"/>
<dbReference type="InterPro" id="IPR011129">
    <property type="entry name" value="CSD"/>
</dbReference>
<dbReference type="VEuPathDB" id="MicrosporidiaDB:EDEG_02725"/>
<dbReference type="Gene3D" id="2.40.50.140">
    <property type="entry name" value="Nucleic acid-binding proteins"/>
    <property type="match status" value="1"/>
</dbReference>
<dbReference type="OMA" id="PQQICEF"/>
<dbReference type="InterPro" id="IPR050181">
    <property type="entry name" value="Cold_shock_domain"/>
</dbReference>
<keyword evidence="3" id="KW-1185">Reference proteome</keyword>
<protein>
    <recommendedName>
        <fullName evidence="1">CSD domain-containing protein</fullName>
    </recommendedName>
</protein>
<dbReference type="PRINTS" id="PR00050">
    <property type="entry name" value="COLDSHOCK"/>
</dbReference>
<dbReference type="Proteomes" id="UP000003163">
    <property type="component" value="Unassembled WGS sequence"/>
</dbReference>
<evidence type="ECO:0000313" key="3">
    <source>
        <dbReference type="Proteomes" id="UP000003163"/>
    </source>
</evidence>
<dbReference type="PANTHER" id="PTHR11544">
    <property type="entry name" value="COLD SHOCK DOMAIN CONTAINING PROTEINS"/>
    <property type="match status" value="1"/>
</dbReference>
<gene>
    <name evidence="2" type="ORF">EDEG_02725</name>
</gene>
<reference evidence="2 3" key="1">
    <citation type="submission" date="2011-08" db="EMBL/GenBank/DDBJ databases">
        <authorList>
            <person name="Liu Z.J."/>
            <person name="Shi F.L."/>
            <person name="Lu J.Q."/>
            <person name="Li M."/>
            <person name="Wang Z.L."/>
        </authorList>
    </citation>
    <scope>NUCLEOTIDE SEQUENCE [LARGE SCALE GENOMIC DNA]</scope>
    <source>
        <strain evidence="2 3">USNM 41457</strain>
    </source>
</reference>
<comment type="caution">
    <text evidence="2">The sequence shown here is derived from an EMBL/GenBank/DDBJ whole genome shotgun (WGS) entry which is preliminary data.</text>
</comment>
<dbReference type="SMART" id="SM00357">
    <property type="entry name" value="CSP"/>
    <property type="match status" value="1"/>
</dbReference>
<accession>J9D510</accession>
<dbReference type="PROSITE" id="PS51857">
    <property type="entry name" value="CSD_2"/>
    <property type="match status" value="1"/>
</dbReference>
<dbReference type="EMBL" id="AFBI03000052">
    <property type="protein sequence ID" value="EJW02901.1"/>
    <property type="molecule type" value="Genomic_DNA"/>
</dbReference>
<dbReference type="InterPro" id="IPR002059">
    <property type="entry name" value="CSP_DNA-bd"/>
</dbReference>
<name>J9D510_EDHAE</name>
<evidence type="ECO:0000259" key="1">
    <source>
        <dbReference type="PROSITE" id="PS51857"/>
    </source>
</evidence>
<dbReference type="STRING" id="1003232.J9D510"/>
<dbReference type="Pfam" id="PF00313">
    <property type="entry name" value="CSD"/>
    <property type="match status" value="1"/>
</dbReference>
<dbReference type="SUPFAM" id="SSF50249">
    <property type="entry name" value="Nucleic acid-binding proteins"/>
    <property type="match status" value="1"/>
</dbReference>
<proteinExistence type="predicted"/>
<dbReference type="GO" id="GO:0003676">
    <property type="term" value="F:nucleic acid binding"/>
    <property type="evidence" value="ECO:0007669"/>
    <property type="project" value="InterPro"/>
</dbReference>
<dbReference type="InterPro" id="IPR012340">
    <property type="entry name" value="NA-bd_OB-fold"/>
</dbReference>
<dbReference type="HOGENOM" id="CLU_150840_0_0_1"/>
<organism evidence="2 3">
    <name type="scientific">Edhazardia aedis (strain USNM 41457)</name>
    <name type="common">Microsporidian parasite</name>
    <dbReference type="NCBI Taxonomy" id="1003232"/>
    <lineage>
        <taxon>Eukaryota</taxon>
        <taxon>Fungi</taxon>
        <taxon>Fungi incertae sedis</taxon>
        <taxon>Microsporidia</taxon>
        <taxon>Edhazardia</taxon>
    </lineage>
</organism>